<dbReference type="InParanoid" id="B7QIW6"/>
<dbReference type="PaxDb" id="6945-B7QIW6"/>
<keyword evidence="1" id="KW-0732">Signal</keyword>
<dbReference type="EnsemblMetazoa" id="ISCW014143-RA">
    <property type="protein sequence ID" value="ISCW014143-PA"/>
    <property type="gene ID" value="ISCW014143"/>
</dbReference>
<dbReference type="InterPro" id="IPR002970">
    <property type="entry name" value="Tick_his-bd"/>
</dbReference>
<dbReference type="VEuPathDB" id="VectorBase:ISCI014143"/>
<proteinExistence type="predicted"/>
<feature type="signal peptide" evidence="1">
    <location>
        <begin position="1"/>
        <end position="19"/>
    </location>
</feature>
<dbReference type="GO" id="GO:0030682">
    <property type="term" value="P:symbiont-mediated perturbation of host defenses"/>
    <property type="evidence" value="ECO:0007669"/>
    <property type="project" value="InterPro"/>
</dbReference>
<dbReference type="HOGENOM" id="CLU_115566_0_0_1"/>
<dbReference type="InterPro" id="IPR012674">
    <property type="entry name" value="Calycin"/>
</dbReference>
<dbReference type="Pfam" id="PF02098">
    <property type="entry name" value="His_binding"/>
    <property type="match status" value="1"/>
</dbReference>
<dbReference type="Proteomes" id="UP000001555">
    <property type="component" value="Unassembled WGS sequence"/>
</dbReference>
<dbReference type="Gene3D" id="2.40.128.20">
    <property type="match status" value="1"/>
</dbReference>
<dbReference type="VEuPathDB" id="VectorBase:ISCW014143"/>
<reference evidence="2 4" key="1">
    <citation type="submission" date="2008-03" db="EMBL/GenBank/DDBJ databases">
        <title>Annotation of Ixodes scapularis.</title>
        <authorList>
            <consortium name="Ixodes scapularis Genome Project Consortium"/>
            <person name="Caler E."/>
            <person name="Hannick L.I."/>
            <person name="Bidwell S."/>
            <person name="Joardar V."/>
            <person name="Thiagarajan M."/>
            <person name="Amedeo P."/>
            <person name="Galinsky K.J."/>
            <person name="Schobel S."/>
            <person name="Inman J."/>
            <person name="Hostetler J."/>
            <person name="Miller J."/>
            <person name="Hammond M."/>
            <person name="Megy K."/>
            <person name="Lawson D."/>
            <person name="Kodira C."/>
            <person name="Sutton G."/>
            <person name="Meyer J."/>
            <person name="Hill C.A."/>
            <person name="Birren B."/>
            <person name="Nene V."/>
            <person name="Collins F."/>
            <person name="Alarcon-Chaidez F."/>
            <person name="Wikel S."/>
            <person name="Strausberg R."/>
        </authorList>
    </citation>
    <scope>NUCLEOTIDE SEQUENCE [LARGE SCALE GENOMIC DNA]</scope>
    <source>
        <strain evidence="4">Wikel</strain>
        <strain evidence="2">Wikel colony</strain>
    </source>
</reference>
<dbReference type="VEuPathDB" id="VectorBase:ISCP_038348"/>
<protein>
    <recommendedName>
        <fullName evidence="5">Lipocal-1 1</fullName>
    </recommendedName>
</protein>
<evidence type="ECO:0000313" key="4">
    <source>
        <dbReference type="Proteomes" id="UP000001555"/>
    </source>
</evidence>
<feature type="chain" id="PRO_5014568363" description="Lipocal-1 1" evidence="1">
    <location>
        <begin position="20"/>
        <end position="185"/>
    </location>
</feature>
<dbReference type="SUPFAM" id="SSF50814">
    <property type="entry name" value="Lipocalins"/>
    <property type="match status" value="1"/>
</dbReference>
<organism>
    <name type="scientific">Ixodes scapularis</name>
    <name type="common">Black-legged tick</name>
    <name type="synonym">Deer tick</name>
    <dbReference type="NCBI Taxonomy" id="6945"/>
    <lineage>
        <taxon>Eukaryota</taxon>
        <taxon>Metazoa</taxon>
        <taxon>Ecdysozoa</taxon>
        <taxon>Arthropoda</taxon>
        <taxon>Chelicerata</taxon>
        <taxon>Arachnida</taxon>
        <taxon>Acari</taxon>
        <taxon>Parasitiformes</taxon>
        <taxon>Ixodida</taxon>
        <taxon>Ixodoidea</taxon>
        <taxon>Ixodidae</taxon>
        <taxon>Ixodinae</taxon>
        <taxon>Ixodes</taxon>
    </lineage>
</organism>
<dbReference type="EMBL" id="ABJB010454240">
    <property type="status" value="NOT_ANNOTATED_CDS"/>
    <property type="molecule type" value="Genomic_DNA"/>
</dbReference>
<evidence type="ECO:0008006" key="5">
    <source>
        <dbReference type="Google" id="ProtNLM"/>
    </source>
</evidence>
<sequence>MSLILLALTVVSLFAFSASSSPHIDLNPELGKYQNLDECFPLRETWITLYRNYPWDPVFGGDATCIRESGTGPGVNGTYPILSQFGNVSVKATATFEASNGYTYAGHNILKLTPEGGTDSIKIYIAYADCEKCGILRKTYATDNACALLIPESQLGKNSTCCDFIFDLLCGSTPKYYMWNDNCRA</sequence>
<keyword evidence="4" id="KW-1185">Reference proteome</keyword>
<name>B7QIW6_IXOSC</name>
<evidence type="ECO:0000313" key="3">
    <source>
        <dbReference type="EnsemblMetazoa" id="ISCW014143-PA"/>
    </source>
</evidence>
<dbReference type="GO" id="GO:0043176">
    <property type="term" value="F:amine binding"/>
    <property type="evidence" value="ECO:0007669"/>
    <property type="project" value="InterPro"/>
</dbReference>
<accession>B7QIW6</accession>
<dbReference type="EMBL" id="DS948258">
    <property type="protein sequence ID" value="EEC18788.1"/>
    <property type="molecule type" value="Genomic_DNA"/>
</dbReference>
<dbReference type="EMBL" id="ABJB010363618">
    <property type="status" value="NOT_ANNOTATED_CDS"/>
    <property type="molecule type" value="Genomic_DNA"/>
</dbReference>
<reference evidence="3" key="2">
    <citation type="submission" date="2020-05" db="UniProtKB">
        <authorList>
            <consortium name="EnsemblMetazoa"/>
        </authorList>
    </citation>
    <scope>IDENTIFICATION</scope>
    <source>
        <strain evidence="3">wikel</strain>
    </source>
</reference>
<dbReference type="AlphaFoldDB" id="B7QIW6"/>
<evidence type="ECO:0000313" key="2">
    <source>
        <dbReference type="EMBL" id="EEC18788.1"/>
    </source>
</evidence>
<gene>
    <name evidence="3" type="primary">8041925</name>
    <name evidence="2" type="ORF">IscW_ISCW014143</name>
</gene>
<evidence type="ECO:0000256" key="1">
    <source>
        <dbReference type="SAM" id="SignalP"/>
    </source>
</evidence>